<keyword evidence="5" id="KW-0547">Nucleotide-binding</keyword>
<dbReference type="SUPFAM" id="SSF53795">
    <property type="entry name" value="PEP carboxykinase-like"/>
    <property type="match status" value="1"/>
</dbReference>
<evidence type="ECO:0000256" key="4">
    <source>
        <dbReference type="ARBA" id="ARBA00022723"/>
    </source>
</evidence>
<gene>
    <name evidence="12" type="ORF">M0812_09738</name>
</gene>
<dbReference type="GO" id="GO:0005829">
    <property type="term" value="C:cytosol"/>
    <property type="evidence" value="ECO:0007669"/>
    <property type="project" value="TreeGrafter"/>
</dbReference>
<feature type="domain" description="Phosphoenolpyruvate carboxykinase GTP-utilising N-terminal" evidence="11">
    <location>
        <begin position="31"/>
        <end position="238"/>
    </location>
</feature>
<comment type="cofactor">
    <cofactor evidence="1">
        <name>Mn(2+)</name>
        <dbReference type="ChEBI" id="CHEBI:29035"/>
    </cofactor>
</comment>
<evidence type="ECO:0000256" key="7">
    <source>
        <dbReference type="ARBA" id="ARBA00023134"/>
    </source>
</evidence>
<dbReference type="InterPro" id="IPR035077">
    <property type="entry name" value="PEP_carboxykinase_GTP_C"/>
</dbReference>
<protein>
    <recommendedName>
        <fullName evidence="3">phosphoenolpyruvate carboxykinase (GTP)</fullName>
        <ecNumber evidence="3">4.1.1.32</ecNumber>
    </recommendedName>
</protein>
<dbReference type="GO" id="GO:0004613">
    <property type="term" value="F:phosphoenolpyruvate carboxykinase (GTP) activity"/>
    <property type="evidence" value="ECO:0007669"/>
    <property type="project" value="UniProtKB-EC"/>
</dbReference>
<dbReference type="SUPFAM" id="SSF68923">
    <property type="entry name" value="PEP carboxykinase N-terminal domain"/>
    <property type="match status" value="1"/>
</dbReference>
<keyword evidence="9" id="KW-0456">Lyase</keyword>
<dbReference type="PROSITE" id="PS00505">
    <property type="entry name" value="PEPCK_GTP"/>
    <property type="match status" value="1"/>
</dbReference>
<dbReference type="EMBL" id="JANTQA010000023">
    <property type="protein sequence ID" value="KAJ3443892.1"/>
    <property type="molecule type" value="Genomic_DNA"/>
</dbReference>
<evidence type="ECO:0000256" key="2">
    <source>
        <dbReference type="ARBA" id="ARBA00005796"/>
    </source>
</evidence>
<evidence type="ECO:0000256" key="5">
    <source>
        <dbReference type="ARBA" id="ARBA00022741"/>
    </source>
</evidence>
<dbReference type="GO" id="GO:0071333">
    <property type="term" value="P:cellular response to glucose stimulus"/>
    <property type="evidence" value="ECO:0007669"/>
    <property type="project" value="TreeGrafter"/>
</dbReference>
<dbReference type="InterPro" id="IPR008210">
    <property type="entry name" value="PEP_carboxykinase_N"/>
</dbReference>
<feature type="domain" description="Phosphoenolpyruvate carboxykinase C-terminal P-loop" evidence="10">
    <location>
        <begin position="243"/>
        <end position="610"/>
    </location>
</feature>
<dbReference type="GO" id="GO:0033993">
    <property type="term" value="P:response to lipid"/>
    <property type="evidence" value="ECO:0007669"/>
    <property type="project" value="TreeGrafter"/>
</dbReference>
<dbReference type="GO" id="GO:0042594">
    <property type="term" value="P:response to starvation"/>
    <property type="evidence" value="ECO:0007669"/>
    <property type="project" value="TreeGrafter"/>
</dbReference>
<dbReference type="Pfam" id="PF00821">
    <property type="entry name" value="PEPCK_GTP"/>
    <property type="match status" value="1"/>
</dbReference>
<evidence type="ECO:0000256" key="9">
    <source>
        <dbReference type="ARBA" id="ARBA00023239"/>
    </source>
</evidence>
<dbReference type="Pfam" id="PF17297">
    <property type="entry name" value="PEPCK_N"/>
    <property type="match status" value="1"/>
</dbReference>
<evidence type="ECO:0000313" key="12">
    <source>
        <dbReference type="EMBL" id="KAJ3443892.1"/>
    </source>
</evidence>
<dbReference type="GO" id="GO:0006107">
    <property type="term" value="P:oxaloacetate metabolic process"/>
    <property type="evidence" value="ECO:0007669"/>
    <property type="project" value="TreeGrafter"/>
</dbReference>
<evidence type="ECO:0000256" key="3">
    <source>
        <dbReference type="ARBA" id="ARBA00012306"/>
    </source>
</evidence>
<dbReference type="GO" id="GO:0030145">
    <property type="term" value="F:manganese ion binding"/>
    <property type="evidence" value="ECO:0007669"/>
    <property type="project" value="TreeGrafter"/>
</dbReference>
<dbReference type="Gene3D" id="3.90.228.20">
    <property type="match status" value="1"/>
</dbReference>
<proteinExistence type="inferred from homology"/>
<dbReference type="GO" id="GO:0005525">
    <property type="term" value="F:GTP binding"/>
    <property type="evidence" value="ECO:0007669"/>
    <property type="project" value="UniProtKB-KW"/>
</dbReference>
<dbReference type="InterPro" id="IPR018091">
    <property type="entry name" value="PEP_carboxykin_GTP_CS"/>
</dbReference>
<keyword evidence="4" id="KW-0479">Metal-binding</keyword>
<name>A0AAV7ZPI7_9EUKA</name>
<keyword evidence="8" id="KW-0464">Manganese</keyword>
<keyword evidence="7" id="KW-0342">GTP-binding</keyword>
<evidence type="ECO:0000313" key="13">
    <source>
        <dbReference type="Proteomes" id="UP001146793"/>
    </source>
</evidence>
<dbReference type="HAMAP" id="MF_00452">
    <property type="entry name" value="PEPCK_GTP"/>
    <property type="match status" value="1"/>
</dbReference>
<dbReference type="GO" id="GO:0046327">
    <property type="term" value="P:glycerol biosynthetic process from pyruvate"/>
    <property type="evidence" value="ECO:0007669"/>
    <property type="project" value="TreeGrafter"/>
</dbReference>
<comment type="caution">
    <text evidence="12">The sequence shown here is derived from an EMBL/GenBank/DDBJ whole genome shotgun (WGS) entry which is preliminary data.</text>
</comment>
<evidence type="ECO:0000259" key="11">
    <source>
        <dbReference type="Pfam" id="PF17297"/>
    </source>
</evidence>
<dbReference type="NCBIfam" id="NF003253">
    <property type="entry name" value="PRK04210.1"/>
    <property type="match status" value="1"/>
</dbReference>
<dbReference type="PIRSF" id="PIRSF001348">
    <property type="entry name" value="PEP_carboxykinase_GTP"/>
    <property type="match status" value="1"/>
</dbReference>
<dbReference type="EC" id="4.1.1.32" evidence="3"/>
<dbReference type="InterPro" id="IPR013035">
    <property type="entry name" value="PEP_carboxykinase_C"/>
</dbReference>
<dbReference type="Gene3D" id="3.40.449.10">
    <property type="entry name" value="Phosphoenolpyruvate Carboxykinase, domain 1"/>
    <property type="match status" value="1"/>
</dbReference>
<evidence type="ECO:0000256" key="1">
    <source>
        <dbReference type="ARBA" id="ARBA00001936"/>
    </source>
</evidence>
<dbReference type="Proteomes" id="UP001146793">
    <property type="component" value="Unassembled WGS sequence"/>
</dbReference>
<comment type="similarity">
    <text evidence="2">Belongs to the phosphoenolpyruvate carboxykinase [GTP] family.</text>
</comment>
<dbReference type="GO" id="GO:0006094">
    <property type="term" value="P:gluconeogenesis"/>
    <property type="evidence" value="ECO:0007669"/>
    <property type="project" value="InterPro"/>
</dbReference>
<evidence type="ECO:0000259" key="10">
    <source>
        <dbReference type="Pfam" id="PF00821"/>
    </source>
</evidence>
<sequence length="628" mass="72247">MLKALENLPILGNGLEKLYKVNNKRVVNILHDAFKHMTPRDILILDDSQKDLDYIRHMALSIGEETKLNKKGHTVHFDSYGDQARDKKNTKVLMKYQERTNGINSIDYYEGLHEMMDIMNGIMKDKTMIVSFYSLGPQNSIFTRPALQITDSYYVTHSEQMLYRQGYKQFQQLKDPNEFYYFWHSQGLVNDKKVSVNLDKRRIYVDPYENRVFSANCQYAGNSLACKKLALRLAINEANNSDWLTEHMFIAGYSPVNGKRTTYFAGAYPSACGKTSTAMIPGSKIVGDDIAYLRINKAGKMVGCNIEQGVFGIIGGVNPEDDPEIFSALDSERELIFSNICYDDKKEPFWSDCRKENLPKEGTNHYGPWKEGMTDGENNKVPISHKNSRFTLRISDLKNADKENLHNPDGVEIEGIFYGGRDPDTNYPVSESLSWEHGVLMGAIIESETTFATLEKKVSIKPSIMAIADFLIVPKGKYLQNHLNFGKRLKETGNCPKIFSTNYFLKDEKGYLNTKLDKKVWVLWAEGRVHGDYEAISTPTGSIPKYEDLKTLFAQIFDGRVYTKKEYEQQFSLRAKKYLKKIERMRRIYDPKVEKLIPIELYNELDRIERQLKDLQKKKGDNISPFDL</sequence>
<dbReference type="InterPro" id="IPR035078">
    <property type="entry name" value="PEP_carboxykinase_GTP_N"/>
</dbReference>
<keyword evidence="6" id="KW-0210">Decarboxylase</keyword>
<dbReference type="PANTHER" id="PTHR11561:SF0">
    <property type="entry name" value="PHOSPHOENOLPYRUVATE CARBOXYKINASE [GTP]-RELATED"/>
    <property type="match status" value="1"/>
</dbReference>
<reference evidence="12" key="1">
    <citation type="submission" date="2022-08" db="EMBL/GenBank/DDBJ databases">
        <title>Novel sulphate-reducing endosymbionts in the free-living metamonad Anaeramoeba.</title>
        <authorList>
            <person name="Jerlstrom-Hultqvist J."/>
            <person name="Cepicka I."/>
            <person name="Gallot-Lavallee L."/>
            <person name="Salas-Leiva D."/>
            <person name="Curtis B.A."/>
            <person name="Zahonova K."/>
            <person name="Pipaliya S."/>
            <person name="Dacks J."/>
            <person name="Roger A.J."/>
        </authorList>
    </citation>
    <scope>NUCLEOTIDE SEQUENCE</scope>
    <source>
        <strain evidence="12">Busselton2</strain>
    </source>
</reference>
<dbReference type="AlphaFoldDB" id="A0AAV7ZPI7"/>
<organism evidence="12 13">
    <name type="scientific">Anaeramoeba flamelloides</name>
    <dbReference type="NCBI Taxonomy" id="1746091"/>
    <lineage>
        <taxon>Eukaryota</taxon>
        <taxon>Metamonada</taxon>
        <taxon>Anaeramoebidae</taxon>
        <taxon>Anaeramoeba</taxon>
    </lineage>
</organism>
<dbReference type="Gene3D" id="2.170.8.10">
    <property type="entry name" value="Phosphoenolpyruvate Carboxykinase, domain 2"/>
    <property type="match status" value="1"/>
</dbReference>
<accession>A0AAV7ZPI7</accession>
<dbReference type="GO" id="GO:0019543">
    <property type="term" value="P:propionate catabolic process"/>
    <property type="evidence" value="ECO:0007669"/>
    <property type="project" value="TreeGrafter"/>
</dbReference>
<evidence type="ECO:0000256" key="6">
    <source>
        <dbReference type="ARBA" id="ARBA00022793"/>
    </source>
</evidence>
<dbReference type="InterPro" id="IPR008209">
    <property type="entry name" value="PEP_carboxykinase_GTP"/>
</dbReference>
<dbReference type="PANTHER" id="PTHR11561">
    <property type="entry name" value="PHOSPHOENOLPYRUVATE CARBOXYKINASE"/>
    <property type="match status" value="1"/>
</dbReference>
<evidence type="ECO:0000256" key="8">
    <source>
        <dbReference type="ARBA" id="ARBA00023211"/>
    </source>
</evidence>